<evidence type="ECO:0000313" key="3">
    <source>
        <dbReference type="Proteomes" id="UP000033123"/>
    </source>
</evidence>
<organism evidence="2 3">
    <name type="scientific">Methanosarcina siciliae C2J</name>
    <dbReference type="NCBI Taxonomy" id="1434118"/>
    <lineage>
        <taxon>Archaea</taxon>
        <taxon>Methanobacteriati</taxon>
        <taxon>Methanobacteriota</taxon>
        <taxon>Stenosarchaea group</taxon>
        <taxon>Methanomicrobia</taxon>
        <taxon>Methanosarcinales</taxon>
        <taxon>Methanosarcinaceae</taxon>
        <taxon>Methanosarcina</taxon>
    </lineage>
</organism>
<dbReference type="AlphaFoldDB" id="A0A0E3PNQ8"/>
<feature type="domain" description="Reverse transcriptase" evidence="1">
    <location>
        <begin position="79"/>
        <end position="310"/>
    </location>
</feature>
<gene>
    <name evidence="2" type="ORF">MSSAC_2234</name>
</gene>
<dbReference type="STRING" id="1434118.MSSAC_2234"/>
<dbReference type="InterPro" id="IPR000477">
    <property type="entry name" value="RT_dom"/>
</dbReference>
<evidence type="ECO:0000259" key="1">
    <source>
        <dbReference type="PROSITE" id="PS50878"/>
    </source>
</evidence>
<dbReference type="GeneID" id="31905227"/>
<dbReference type="SUPFAM" id="SSF56672">
    <property type="entry name" value="DNA/RNA polymerases"/>
    <property type="match status" value="1"/>
</dbReference>
<dbReference type="EMBL" id="CP009508">
    <property type="protein sequence ID" value="AKB36824.1"/>
    <property type="molecule type" value="Genomic_DNA"/>
</dbReference>
<dbReference type="KEGG" id="msj:MSSAC_2234"/>
<evidence type="ECO:0000313" key="2">
    <source>
        <dbReference type="EMBL" id="AKB36824.1"/>
    </source>
</evidence>
<dbReference type="Pfam" id="PF00078">
    <property type="entry name" value="RVT_1"/>
    <property type="match status" value="1"/>
</dbReference>
<dbReference type="HOGENOM" id="CLU_013584_2_1_2"/>
<dbReference type="PROSITE" id="PS50878">
    <property type="entry name" value="RT_POL"/>
    <property type="match status" value="1"/>
</dbReference>
<dbReference type="PANTHER" id="PTHR34047:SF8">
    <property type="entry name" value="PROTEIN YKFC"/>
    <property type="match status" value="1"/>
</dbReference>
<dbReference type="InterPro" id="IPR043502">
    <property type="entry name" value="DNA/RNA_pol_sf"/>
</dbReference>
<dbReference type="PATRIC" id="fig|1434118.4.peg.2864"/>
<dbReference type="RefSeq" id="WP_082093009.1">
    <property type="nucleotide sequence ID" value="NZ_CP009508.1"/>
</dbReference>
<dbReference type="PANTHER" id="PTHR34047">
    <property type="entry name" value="NUCLEAR INTRON MATURASE 1, MITOCHONDRIAL-RELATED"/>
    <property type="match status" value="1"/>
</dbReference>
<dbReference type="Proteomes" id="UP000033123">
    <property type="component" value="Chromosome"/>
</dbReference>
<name>A0A0E3PNQ8_9EURY</name>
<dbReference type="InterPro" id="IPR051083">
    <property type="entry name" value="GrpII_Intron_Splice-Mob/Def"/>
</dbReference>
<protein>
    <recommendedName>
        <fullName evidence="1">Reverse transcriptase domain-containing protein</fullName>
    </recommendedName>
</protein>
<proteinExistence type="predicted"/>
<dbReference type="CDD" id="cd01651">
    <property type="entry name" value="RT_G2_intron"/>
    <property type="match status" value="1"/>
</dbReference>
<accession>A0A0E3PNQ8</accession>
<reference evidence="2 3" key="1">
    <citation type="submission" date="2014-07" db="EMBL/GenBank/DDBJ databases">
        <title>Methanogenic archaea and the global carbon cycle.</title>
        <authorList>
            <person name="Henriksen J.R."/>
            <person name="Luke J."/>
            <person name="Reinhart S."/>
            <person name="Benedict M.N."/>
            <person name="Youngblut N.D."/>
            <person name="Metcalf M.E."/>
            <person name="Whitaker R.J."/>
            <person name="Metcalf W.W."/>
        </authorList>
    </citation>
    <scope>NUCLEOTIDE SEQUENCE [LARGE SCALE GENOMIC DNA]</scope>
    <source>
        <strain evidence="2 3">C2J</strain>
    </source>
</reference>
<sequence length="410" mass="46777">MEVPDIQNQTLAEIQLKLYNKAKRNPQKRFRKLKKYLLKDEILYTAWKNLNRNTKGTGFDSLTVQQVEASGVENFIRSVKKELEKGRYTADAVKRVEIPKRNGETRQLGILTLKDRLVQGAVKLVLEPIFEADFENCSYGYRAYRSAKLASLEVYKWLEAGNTHYLKGDIEGCFDNIPHDKLMKILKTRIGDELILSLVESWLKKGSFESSSGKNSNKGLLQGGIISPLLVNFYLDQFDNHWAEIGLKNVEGESIEHLVRFADDFVVLSKEWIEPERAETIMAELGLELNREKTYVGAAANGFEFVGFYFQEILDENGVGSVISVMPTEGSIEKVIESIGNIGINGSINNAERIQNTEFVDGNKNQVLNHLVKNIYNVVDPWVNYYRHTDYASGLERIEQCFNKKIQDFI</sequence>